<comment type="cofactor">
    <cofactor evidence="1">
        <name>a divalent metal cation</name>
        <dbReference type="ChEBI" id="CHEBI:60240"/>
    </cofactor>
</comment>
<evidence type="ECO:0000259" key="5">
    <source>
        <dbReference type="PROSITE" id="PS50966"/>
    </source>
</evidence>
<dbReference type="Proteomes" id="UP000663856">
    <property type="component" value="Unassembled WGS sequence"/>
</dbReference>
<evidence type="ECO:0000256" key="3">
    <source>
        <dbReference type="PROSITE-ProRule" id="PRU00325"/>
    </source>
</evidence>
<dbReference type="GO" id="GO:0008270">
    <property type="term" value="F:zinc ion binding"/>
    <property type="evidence" value="ECO:0007669"/>
    <property type="project" value="UniProtKB-KW"/>
</dbReference>
<keyword evidence="3" id="KW-0862">Zinc</keyword>
<evidence type="ECO:0000256" key="4">
    <source>
        <dbReference type="SAM" id="MobiDB-lite"/>
    </source>
</evidence>
<reference evidence="6" key="1">
    <citation type="submission" date="2021-02" db="EMBL/GenBank/DDBJ databases">
        <authorList>
            <person name="Nowell W R."/>
        </authorList>
    </citation>
    <scope>NUCLEOTIDE SEQUENCE</scope>
</reference>
<feature type="compositionally biased region" description="Acidic residues" evidence="4">
    <location>
        <begin position="727"/>
        <end position="739"/>
    </location>
</feature>
<gene>
    <name evidence="6" type="ORF">WKI299_LOCUS20191</name>
</gene>
<feature type="region of interest" description="Disordered" evidence="4">
    <location>
        <begin position="725"/>
        <end position="747"/>
    </location>
</feature>
<dbReference type="PANTHER" id="PTHR23080">
    <property type="entry name" value="THAP DOMAIN PROTEIN"/>
    <property type="match status" value="1"/>
</dbReference>
<evidence type="ECO:0000313" key="6">
    <source>
        <dbReference type="EMBL" id="CAF2100833.1"/>
    </source>
</evidence>
<organism evidence="6 7">
    <name type="scientific">Rotaria magnacalcarata</name>
    <dbReference type="NCBI Taxonomy" id="392030"/>
    <lineage>
        <taxon>Eukaryota</taxon>
        <taxon>Metazoa</taxon>
        <taxon>Spiralia</taxon>
        <taxon>Gnathifera</taxon>
        <taxon>Rotifera</taxon>
        <taxon>Eurotatoria</taxon>
        <taxon>Bdelloidea</taxon>
        <taxon>Philodinida</taxon>
        <taxon>Philodinidae</taxon>
        <taxon>Rotaria</taxon>
    </lineage>
</organism>
<dbReference type="AlphaFoldDB" id="A0A816TUH3"/>
<dbReference type="InterPro" id="IPR007527">
    <property type="entry name" value="Znf_SWIM"/>
</dbReference>
<evidence type="ECO:0000256" key="2">
    <source>
        <dbReference type="ARBA" id="ARBA00022723"/>
    </source>
</evidence>
<comment type="caution">
    <text evidence="6">The sequence shown here is derived from an EMBL/GenBank/DDBJ whole genome shotgun (WGS) entry which is preliminary data.</text>
</comment>
<evidence type="ECO:0000313" key="7">
    <source>
        <dbReference type="Proteomes" id="UP000663856"/>
    </source>
</evidence>
<dbReference type="InterPro" id="IPR027806">
    <property type="entry name" value="HARBI1_dom"/>
</dbReference>
<feature type="domain" description="SWIM-type" evidence="5">
    <location>
        <begin position="659"/>
        <end position="698"/>
    </location>
</feature>
<dbReference type="EMBL" id="CAJNRF010008370">
    <property type="protein sequence ID" value="CAF2100833.1"/>
    <property type="molecule type" value="Genomic_DNA"/>
</dbReference>
<keyword evidence="3" id="KW-0863">Zinc-finger</keyword>
<accession>A0A816TUH3</accession>
<dbReference type="PROSITE" id="PS50966">
    <property type="entry name" value="ZF_SWIM"/>
    <property type="match status" value="1"/>
</dbReference>
<sequence length="747" mass="85593">MTQVSKGTCCHCDKILRKYDRIYRLDKCQNLLQYAMTNGLVNLKLHHKCYTKLHKQQKTSENDSDQDQQMNVDLTTINAHLQTDPYSRSFTTSSIMDTSTSDIINATSAPMIIESTVLSNVVHSDSIELPYYRLSRSNQSCSICKINFSQKNRNCEYISEKIRAECLINHKIFISEKSRCCTAHICDDSLSEKDIEKIKNSTTMHCSIKQHELIEIFSLMKIMLQNLNTKIENIEKRPALCFDADSTFDASNYYVLTGLTLEQFDNLCSEIPSGVIRHSDLRSSRSAIACLLVKLRLGLSNDVLATLFGFRNRRDVGHVLDSARKALIKCFVPKHLGFNHISREDVITNHTRPLAKRILADGEDKAILILDGTYIYIQKSAHNMLQRKTYSTHKGRPLVKTMMIVSTDGYIVSMLGPYFADYKNNDATITKNIIYNNKEDILDWLKPDDVLVVDRGFRDVLDDLHTFGYKTKMPCFLSKKTNQFTTEEANQTRFVTKIRWVVESANGRIKQWRFFDKVVQNTMLKNIGDYFAIVCALINAYRPLFIADISKDDAIADRMLRLATQSNNIKTYADRLKSKSEKSLKWTLLNAKYSVKDFPRMTFNELNDLTLGTFQLKQAKKYAVEHLSNNGSFNIKIAKQRDDLIRAQILSRHKSATLYDVWVQYNKNEILGWYCRCPNGCRVVGCCSHIASVIWFLSFARYHPEALRESASSYLNSITDAPNYSDVSDDDGNESDDDTSQTLYTLA</sequence>
<name>A0A816TUH3_9BILA</name>
<dbReference type="Pfam" id="PF13359">
    <property type="entry name" value="DDE_Tnp_4"/>
    <property type="match status" value="1"/>
</dbReference>
<proteinExistence type="predicted"/>
<keyword evidence="2" id="KW-0479">Metal-binding</keyword>
<evidence type="ECO:0000256" key="1">
    <source>
        <dbReference type="ARBA" id="ARBA00001968"/>
    </source>
</evidence>
<protein>
    <recommendedName>
        <fullName evidence="5">SWIM-type domain-containing protein</fullName>
    </recommendedName>
</protein>